<keyword evidence="1" id="KW-0436">Ligase</keyword>
<evidence type="ECO:0000313" key="7">
    <source>
        <dbReference type="RefSeq" id="XP_042605243.1"/>
    </source>
</evidence>
<evidence type="ECO:0000256" key="4">
    <source>
        <dbReference type="SAM" id="MobiDB-lite"/>
    </source>
</evidence>
<gene>
    <name evidence="7" type="primary">LOC122141548</name>
</gene>
<dbReference type="Pfam" id="PF01071">
    <property type="entry name" value="GARS_A"/>
    <property type="match status" value="1"/>
</dbReference>
<dbReference type="PANTHER" id="PTHR10520">
    <property type="entry name" value="TRIFUNCTIONAL PURINE BIOSYNTHETIC PROTEIN ADENOSINE-3-RELATED"/>
    <property type="match status" value="1"/>
</dbReference>
<name>A0A9R0ANU3_CYPCA</name>
<dbReference type="KEGG" id="ccar:122141548"/>
<feature type="transmembrane region" description="Helical" evidence="5">
    <location>
        <begin position="87"/>
        <end position="105"/>
    </location>
</feature>
<evidence type="ECO:0000256" key="3">
    <source>
        <dbReference type="ARBA" id="ARBA00022840"/>
    </source>
</evidence>
<evidence type="ECO:0000256" key="1">
    <source>
        <dbReference type="ARBA" id="ARBA00022598"/>
    </source>
</evidence>
<organism evidence="7">
    <name type="scientific">Cyprinus carpio</name>
    <name type="common">Common carp</name>
    <dbReference type="NCBI Taxonomy" id="7962"/>
    <lineage>
        <taxon>Eukaryota</taxon>
        <taxon>Metazoa</taxon>
        <taxon>Chordata</taxon>
        <taxon>Craniata</taxon>
        <taxon>Vertebrata</taxon>
        <taxon>Euteleostomi</taxon>
        <taxon>Actinopterygii</taxon>
        <taxon>Neopterygii</taxon>
        <taxon>Teleostei</taxon>
        <taxon>Ostariophysi</taxon>
        <taxon>Cypriniformes</taxon>
        <taxon>Cyprinidae</taxon>
        <taxon>Cyprininae</taxon>
        <taxon>Cyprinus</taxon>
    </lineage>
</organism>
<dbReference type="GO" id="GO:0006189">
    <property type="term" value="P:'de novo' IMP biosynthetic process"/>
    <property type="evidence" value="ECO:0007669"/>
    <property type="project" value="InterPro"/>
</dbReference>
<dbReference type="GeneID" id="122141548"/>
<keyword evidence="5" id="KW-0812">Transmembrane</keyword>
<dbReference type="GO" id="GO:0005829">
    <property type="term" value="C:cytosol"/>
    <property type="evidence" value="ECO:0007669"/>
    <property type="project" value="TreeGrafter"/>
</dbReference>
<dbReference type="SMART" id="SM01209">
    <property type="entry name" value="GARS_A"/>
    <property type="match status" value="1"/>
</dbReference>
<dbReference type="GO" id="GO:0005524">
    <property type="term" value="F:ATP binding"/>
    <property type="evidence" value="ECO:0007669"/>
    <property type="project" value="UniProtKB-KW"/>
</dbReference>
<feature type="domain" description="Phosphoribosylglycinamide synthetase ATP-grasp (A)" evidence="6">
    <location>
        <begin position="1"/>
        <end position="70"/>
    </location>
</feature>
<evidence type="ECO:0000256" key="5">
    <source>
        <dbReference type="SAM" id="Phobius"/>
    </source>
</evidence>
<dbReference type="RefSeq" id="XP_042605243.1">
    <property type="nucleotide sequence ID" value="XM_042749309.1"/>
</dbReference>
<dbReference type="InterPro" id="IPR004733">
    <property type="entry name" value="PurM_cligase"/>
</dbReference>
<protein>
    <submittedName>
        <fullName evidence="7">Trifunctional purine biosynthetic protein adenosine-3-like</fullName>
    </submittedName>
</protein>
<dbReference type="AlphaFoldDB" id="A0A9R0ANU3"/>
<dbReference type="GO" id="GO:0004641">
    <property type="term" value="F:phosphoribosylformylglycinamidine cyclo-ligase activity"/>
    <property type="evidence" value="ECO:0007669"/>
    <property type="project" value="InterPro"/>
</dbReference>
<dbReference type="GO" id="GO:0004637">
    <property type="term" value="F:phosphoribosylamine-glycine ligase activity"/>
    <property type="evidence" value="ECO:0007669"/>
    <property type="project" value="TreeGrafter"/>
</dbReference>
<reference evidence="7" key="1">
    <citation type="submission" date="2025-08" db="UniProtKB">
        <authorList>
            <consortium name="RefSeq"/>
        </authorList>
    </citation>
    <scope>IDENTIFICATION</scope>
    <source>
        <tissue evidence="7">Muscle</tissue>
    </source>
</reference>
<dbReference type="GO" id="GO:0046084">
    <property type="term" value="P:adenine biosynthetic process"/>
    <property type="evidence" value="ECO:0007669"/>
    <property type="project" value="TreeGrafter"/>
</dbReference>
<accession>A0A9R0ANU3</accession>
<evidence type="ECO:0000256" key="2">
    <source>
        <dbReference type="ARBA" id="ARBA00022741"/>
    </source>
</evidence>
<dbReference type="OrthoDB" id="2018833at2759"/>
<keyword evidence="2" id="KW-0547">Nucleotide-binding</keyword>
<dbReference type="PANTHER" id="PTHR10520:SF12">
    <property type="entry name" value="TRIFUNCTIONAL PURINE BIOSYNTHETIC PROTEIN ADENOSINE-3"/>
    <property type="match status" value="1"/>
</dbReference>
<keyword evidence="5" id="KW-0472">Membrane</keyword>
<feature type="region of interest" description="Disordered" evidence="4">
    <location>
        <begin position="40"/>
        <end position="62"/>
    </location>
</feature>
<dbReference type="InterPro" id="IPR020561">
    <property type="entry name" value="PRibGlycinamid_synth_ATP-grasp"/>
</dbReference>
<keyword evidence="5" id="KW-1133">Transmembrane helix</keyword>
<dbReference type="Proteomes" id="UP001155660">
    <property type="component" value="Chromosome A1"/>
</dbReference>
<evidence type="ECO:0000259" key="6">
    <source>
        <dbReference type="Pfam" id="PF01071"/>
    </source>
</evidence>
<sequence>MKDKAFGSAGDTVVVEEQLEGEEVSCLCFSDGITVSPMPPAQDHKRLLDGDQGPNTGGMGAYCPTPQVNRSPYISWIITRYSSENTIVLPMVFWYLLMEILLFQLRKTTIR</sequence>
<proteinExistence type="predicted"/>
<keyword evidence="3" id="KW-0067">ATP-binding</keyword>